<evidence type="ECO:0000313" key="2">
    <source>
        <dbReference type="Proteomes" id="UP000479710"/>
    </source>
</evidence>
<keyword evidence="2" id="KW-1185">Reference proteome</keyword>
<evidence type="ECO:0000313" key="1">
    <source>
        <dbReference type="EMBL" id="KAF0919102.1"/>
    </source>
</evidence>
<organism evidence="1 2">
    <name type="scientific">Oryza meyeriana var. granulata</name>
    <dbReference type="NCBI Taxonomy" id="110450"/>
    <lineage>
        <taxon>Eukaryota</taxon>
        <taxon>Viridiplantae</taxon>
        <taxon>Streptophyta</taxon>
        <taxon>Embryophyta</taxon>
        <taxon>Tracheophyta</taxon>
        <taxon>Spermatophyta</taxon>
        <taxon>Magnoliopsida</taxon>
        <taxon>Liliopsida</taxon>
        <taxon>Poales</taxon>
        <taxon>Poaceae</taxon>
        <taxon>BOP clade</taxon>
        <taxon>Oryzoideae</taxon>
        <taxon>Oryzeae</taxon>
        <taxon>Oryzinae</taxon>
        <taxon>Oryza</taxon>
        <taxon>Oryza meyeriana</taxon>
    </lineage>
</organism>
<reference evidence="1 2" key="1">
    <citation type="submission" date="2019-11" db="EMBL/GenBank/DDBJ databases">
        <title>Whole genome sequence of Oryza granulata.</title>
        <authorList>
            <person name="Li W."/>
        </authorList>
    </citation>
    <scope>NUCLEOTIDE SEQUENCE [LARGE SCALE GENOMIC DNA]</scope>
    <source>
        <strain evidence="2">cv. Menghai</strain>
        <tissue evidence="1">Leaf</tissue>
    </source>
</reference>
<name>A0A6G1E3N4_9ORYZ</name>
<gene>
    <name evidence="1" type="ORF">E2562_028388</name>
</gene>
<comment type="caution">
    <text evidence="1">The sequence shown here is derived from an EMBL/GenBank/DDBJ whole genome shotgun (WGS) entry which is preliminary data.</text>
</comment>
<accession>A0A6G1E3N4</accession>
<dbReference type="EMBL" id="SPHZ02000005">
    <property type="protein sequence ID" value="KAF0919102.1"/>
    <property type="molecule type" value="Genomic_DNA"/>
</dbReference>
<dbReference type="AlphaFoldDB" id="A0A6G1E3N4"/>
<dbReference type="Proteomes" id="UP000479710">
    <property type="component" value="Unassembled WGS sequence"/>
</dbReference>
<sequence length="159" mass="16743">MQGHHHEASCGIDPCASRLPPPRSCAGSTSAQRPHVALTHTPLVLATAVSVCGINPCTVAVTVSRVRVTEISVVCCISDGDHLNRFGSASDRPLDRMADIPPTSCRQHFLGHTLTVIANGLSSPVGLWSTQLGHLGFLGHDVLPYVLHNRIGPPPPLAS</sequence>
<protein>
    <submittedName>
        <fullName evidence="1">Uncharacterized protein</fullName>
    </submittedName>
</protein>
<proteinExistence type="predicted"/>